<keyword evidence="2" id="KW-0378">Hydrolase</keyword>
<dbReference type="SUPFAM" id="SSF56601">
    <property type="entry name" value="beta-lactamase/transpeptidase-like"/>
    <property type="match status" value="1"/>
</dbReference>
<keyword evidence="4" id="KW-0645">Protease</keyword>
<dbReference type="InterPro" id="IPR012338">
    <property type="entry name" value="Beta-lactam/transpept-like"/>
</dbReference>
<dbReference type="Gene3D" id="3.40.710.10">
    <property type="entry name" value="DD-peptidase/beta-lactamase superfamily"/>
    <property type="match status" value="2"/>
</dbReference>
<dbReference type="NCBIfam" id="TIGR00666">
    <property type="entry name" value="PBP4"/>
    <property type="match status" value="1"/>
</dbReference>
<reference evidence="4 5" key="1">
    <citation type="submission" date="2023-02" db="EMBL/GenBank/DDBJ databases">
        <title>Oceanobacillus kimchii IFOP_LL358 isolated form Alexandrium catenella lab strain.</title>
        <authorList>
            <person name="Gajardo G."/>
            <person name="Ueki S."/>
            <person name="Maruyama F."/>
        </authorList>
    </citation>
    <scope>NUCLEOTIDE SEQUENCE [LARGE SCALE GENOMIC DNA]</scope>
    <source>
        <strain evidence="4 5">IFOP_LL358</strain>
    </source>
</reference>
<keyword evidence="5" id="KW-1185">Reference proteome</keyword>
<comment type="similarity">
    <text evidence="1">Belongs to the peptidase S13 family.</text>
</comment>
<evidence type="ECO:0000256" key="2">
    <source>
        <dbReference type="ARBA" id="ARBA00022801"/>
    </source>
</evidence>
<keyword evidence="4" id="KW-0121">Carboxypeptidase</keyword>
<name>A0ABQ5TLY4_9BACI</name>
<proteinExistence type="inferred from homology"/>
<dbReference type="PANTHER" id="PTHR30023">
    <property type="entry name" value="D-ALANYL-D-ALANINE CARBOXYPEPTIDASE"/>
    <property type="match status" value="1"/>
</dbReference>
<dbReference type="GO" id="GO:0004180">
    <property type="term" value="F:carboxypeptidase activity"/>
    <property type="evidence" value="ECO:0007669"/>
    <property type="project" value="UniProtKB-KW"/>
</dbReference>
<evidence type="ECO:0000256" key="3">
    <source>
        <dbReference type="SAM" id="Phobius"/>
    </source>
</evidence>
<evidence type="ECO:0000313" key="4">
    <source>
        <dbReference type="EMBL" id="GLO67836.1"/>
    </source>
</evidence>
<protein>
    <submittedName>
        <fullName evidence="4">D-alanyl-D-alanine carboxypeptidase DacC</fullName>
    </submittedName>
</protein>
<dbReference type="InterPro" id="IPR000667">
    <property type="entry name" value="Peptidase_S13"/>
</dbReference>
<gene>
    <name evidence="4" type="primary">dacC_2</name>
    <name evidence="4" type="ORF">MACH08_36200</name>
</gene>
<feature type="transmembrane region" description="Helical" evidence="3">
    <location>
        <begin position="7"/>
        <end position="27"/>
    </location>
</feature>
<sequence length="508" mass="55538">MNRKSFISKLVVLTGLIAIISGLLLFYPQLETKIDATDETDITQLEDATLEEKLAIILDNSNLEGGVTGVSVLDATNGEQLFSRNADIRLHPASNMKILTAVSALETLGANYRFTTEVLTEGRVSGKVLHGNIYVKGKGDPTLLQSDLEAFAKELKKQGIHKIKGDLVGDDTWYDDVRLSQDLNWSDEPFYTGAQVSALTMSPDDDYDAGTVIVEVRPSGKGKKAEVRVTPENNYISIENKTKMVANGEEKDISIERQHGNNTIVIEGEMPKDGSISRSWASVWEPTNYVINVFRQTLEEEGITFIGKSEDRFEATPSSAEVLVAKESMPLKELFIPFMKLSNNGHGETLVKEMGKVVGDEGSWDEGLTVMKDVLGELGLNVDTILLRDGSGMSHKNLIPAVKLSELLYVIQEKDWFTSFQSVLPVAGHPERMIGGTLRNRMTDSPATKNAIAKTGSITGVSTLSGYVTTADGKEVIFSILINNFLGSSATIRSIEDSIVNAIADHEF</sequence>
<dbReference type="Pfam" id="PF02113">
    <property type="entry name" value="Peptidase_S13"/>
    <property type="match status" value="1"/>
</dbReference>
<dbReference type="RefSeq" id="WP_077596950.1">
    <property type="nucleotide sequence ID" value="NZ_BSKO01000001.1"/>
</dbReference>
<dbReference type="Gene3D" id="3.50.80.20">
    <property type="entry name" value="D-Ala-D-Ala carboxypeptidase C, peptidase S13"/>
    <property type="match status" value="1"/>
</dbReference>
<dbReference type="PANTHER" id="PTHR30023:SF0">
    <property type="entry name" value="PENICILLIN-SENSITIVE CARBOXYPEPTIDASE A"/>
    <property type="match status" value="1"/>
</dbReference>
<keyword evidence="3" id="KW-0812">Transmembrane</keyword>
<keyword evidence="3" id="KW-1133">Transmembrane helix</keyword>
<dbReference type="EMBL" id="BSKO01000001">
    <property type="protein sequence ID" value="GLO67836.1"/>
    <property type="molecule type" value="Genomic_DNA"/>
</dbReference>
<accession>A0ABQ5TLY4</accession>
<evidence type="ECO:0000256" key="1">
    <source>
        <dbReference type="ARBA" id="ARBA00006096"/>
    </source>
</evidence>
<dbReference type="Proteomes" id="UP001275436">
    <property type="component" value="Unassembled WGS sequence"/>
</dbReference>
<comment type="caution">
    <text evidence="4">The sequence shown here is derived from an EMBL/GenBank/DDBJ whole genome shotgun (WGS) entry which is preliminary data.</text>
</comment>
<dbReference type="PRINTS" id="PR00922">
    <property type="entry name" value="DADACBPTASE3"/>
</dbReference>
<organism evidence="4 5">
    <name type="scientific">Oceanobacillus kimchii</name>
    <dbReference type="NCBI Taxonomy" id="746691"/>
    <lineage>
        <taxon>Bacteria</taxon>
        <taxon>Bacillati</taxon>
        <taxon>Bacillota</taxon>
        <taxon>Bacilli</taxon>
        <taxon>Bacillales</taxon>
        <taxon>Bacillaceae</taxon>
        <taxon>Oceanobacillus</taxon>
    </lineage>
</organism>
<keyword evidence="3" id="KW-0472">Membrane</keyword>
<evidence type="ECO:0000313" key="5">
    <source>
        <dbReference type="Proteomes" id="UP001275436"/>
    </source>
</evidence>